<evidence type="ECO:0000313" key="2">
    <source>
        <dbReference type="Proteomes" id="UP001195196"/>
    </source>
</evidence>
<dbReference type="Proteomes" id="UP001195196">
    <property type="component" value="Unassembled WGS sequence"/>
</dbReference>
<sequence length="370" mass="40869">MTAAFLESEAVLAEIDPAVAVVAATDPRSQLRGAWSAIREQHAEATADYLHLVSPPEGTRFRQQDYERSTEALRAVTASMRAFADANAGALRRARAAMQATNVQDHEARVAAHRAMTALENAGPTIARLQSVASATDELDRALRVFEQASELRERQSAAATVITSAHRLENILEQAPSFEDRARRVIRSVETRRSAIATRRALVPETLSALRRDFSADCSADLQRTETVVDERLARADSAISTARGMLTDAPDQAIDQADSVRDDLSVAEAAVDAVLDRLRVLREVRADPQATERSVRFRLRDAQLFAVNHALVDEWGSVLDAQADRIERAKGDLDRVHPDYWGYLTRLRAVDDRISEIVSRMRGQVAAR</sequence>
<accession>A0AAW4FZ28</accession>
<name>A0AAW4FZ28_GORRU</name>
<reference evidence="1" key="1">
    <citation type="submission" date="2021-02" db="EMBL/GenBank/DDBJ databases">
        <title>Taxonomy, biology and ecology of Rhodococcus bacteria occurring in California pistachio and other woody hosts as revealed by genome sequence analyses.</title>
        <authorList>
            <person name="Riely B."/>
            <person name="Gai Y."/>
        </authorList>
    </citation>
    <scope>NUCLEOTIDE SEQUENCE</scope>
    <source>
        <strain evidence="1">BP-295</strain>
    </source>
</reference>
<dbReference type="RefSeq" id="WP_204717129.1">
    <property type="nucleotide sequence ID" value="NZ_JAFFGU010000001.1"/>
</dbReference>
<comment type="caution">
    <text evidence="1">The sequence shown here is derived from an EMBL/GenBank/DDBJ whole genome shotgun (WGS) entry which is preliminary data.</text>
</comment>
<evidence type="ECO:0000313" key="1">
    <source>
        <dbReference type="EMBL" id="MBM7276273.1"/>
    </source>
</evidence>
<proteinExistence type="predicted"/>
<protein>
    <submittedName>
        <fullName evidence="1">Uncharacterized protein</fullName>
    </submittedName>
</protein>
<gene>
    <name evidence="1" type="ORF">JTZ10_00745</name>
</gene>
<dbReference type="EMBL" id="JAFFGU010000001">
    <property type="protein sequence ID" value="MBM7276273.1"/>
    <property type="molecule type" value="Genomic_DNA"/>
</dbReference>
<dbReference type="AlphaFoldDB" id="A0AAW4FZ28"/>
<organism evidence="1 2">
    <name type="scientific">Gordonia rubripertincta</name>
    <name type="common">Rhodococcus corallinus</name>
    <dbReference type="NCBI Taxonomy" id="36822"/>
    <lineage>
        <taxon>Bacteria</taxon>
        <taxon>Bacillati</taxon>
        <taxon>Actinomycetota</taxon>
        <taxon>Actinomycetes</taxon>
        <taxon>Mycobacteriales</taxon>
        <taxon>Gordoniaceae</taxon>
        <taxon>Gordonia</taxon>
    </lineage>
</organism>